<evidence type="ECO:0000313" key="1">
    <source>
        <dbReference type="EMBL" id="NHZ40857.1"/>
    </source>
</evidence>
<proteinExistence type="predicted"/>
<evidence type="ECO:0000313" key="2">
    <source>
        <dbReference type="Proteomes" id="UP000819052"/>
    </source>
</evidence>
<sequence>MKTHIENVHDEHEVRYWTDAPGITREQLVAAVQEVGPMADAVRTKLGH</sequence>
<accession>A0ABX0M1W2</accession>
<reference evidence="1 2" key="1">
    <citation type="submission" date="2019-09" db="EMBL/GenBank/DDBJ databases">
        <title>Taxonomy of Antarctic Massilia spp.: description of Massilia rubra sp. nov., Massilia aquatica sp. nov., Massilia mucilaginosa sp. nov., Massilia frigida sp. nov. isolated from streams, lakes and regoliths.</title>
        <authorList>
            <person name="Holochova P."/>
            <person name="Sedlacek I."/>
            <person name="Kralova S."/>
            <person name="Maslanova I."/>
            <person name="Busse H.-J."/>
            <person name="Stankova E."/>
            <person name="Vrbovska V."/>
            <person name="Kovarovic V."/>
            <person name="Bartak M."/>
            <person name="Svec P."/>
            <person name="Pantucek R."/>
        </authorList>
    </citation>
    <scope>NUCLEOTIDE SEQUENCE [LARGE SCALE GENOMIC DNA]</scope>
    <source>
        <strain evidence="1 2">CCM 8693</strain>
    </source>
</reference>
<comment type="caution">
    <text evidence="1">The sequence shown here is derived from an EMBL/GenBank/DDBJ whole genome shotgun (WGS) entry which is preliminary data.</text>
</comment>
<dbReference type="Proteomes" id="UP000819052">
    <property type="component" value="Unassembled WGS sequence"/>
</dbReference>
<protein>
    <submittedName>
        <fullName evidence="1">DUF3606 domain-containing protein</fullName>
    </submittedName>
</protein>
<gene>
    <name evidence="1" type="ORF">F1609_11915</name>
</gene>
<dbReference type="InterPro" id="IPR022037">
    <property type="entry name" value="DUF3606"/>
</dbReference>
<dbReference type="Pfam" id="PF12244">
    <property type="entry name" value="DUF3606"/>
    <property type="match status" value="1"/>
</dbReference>
<dbReference type="RefSeq" id="WP_167076653.1">
    <property type="nucleotide sequence ID" value="NZ_VVIW01000005.1"/>
</dbReference>
<organism evidence="1 2">
    <name type="scientific">Massilia aquatica</name>
    <dbReference type="NCBI Taxonomy" id="2609000"/>
    <lineage>
        <taxon>Bacteria</taxon>
        <taxon>Pseudomonadati</taxon>
        <taxon>Pseudomonadota</taxon>
        <taxon>Betaproteobacteria</taxon>
        <taxon>Burkholderiales</taxon>
        <taxon>Oxalobacteraceae</taxon>
        <taxon>Telluria group</taxon>
        <taxon>Massilia</taxon>
    </lineage>
</organism>
<keyword evidence="2" id="KW-1185">Reference proteome</keyword>
<name>A0ABX0M1W2_9BURK</name>
<dbReference type="EMBL" id="VVIW01000005">
    <property type="protein sequence ID" value="NHZ40857.1"/>
    <property type="molecule type" value="Genomic_DNA"/>
</dbReference>